<organism evidence="3 4">
    <name type="scientific">Thalassotalea fonticola</name>
    <dbReference type="NCBI Taxonomy" id="3065649"/>
    <lineage>
        <taxon>Bacteria</taxon>
        <taxon>Pseudomonadati</taxon>
        <taxon>Pseudomonadota</taxon>
        <taxon>Gammaproteobacteria</taxon>
        <taxon>Alteromonadales</taxon>
        <taxon>Colwelliaceae</taxon>
        <taxon>Thalassotalea</taxon>
    </lineage>
</organism>
<dbReference type="InterPro" id="IPR025746">
    <property type="entry name" value="PilX_N_dom"/>
</dbReference>
<feature type="transmembrane region" description="Helical" evidence="1">
    <location>
        <begin position="21"/>
        <end position="41"/>
    </location>
</feature>
<sequence length="391" mass="41576">MAVLNKKNISIKSIKKQQGMAVLITSIILLILITLVSLYLARSILLEQKLVNNDVRAKYAFESAESALNIAFTELGSGDYFKEDGTEGGITDTNNDGVNDSNEIAFTNGFAEVDVEISVVNDLNHYKVTSIGFATDGTASRTVISEMQFISPIVNTPDNPISAKGNVFFDGSGTVHNLEGHSTIWSGSDVQLKSSGSKKTYIANPNDPNYPGCMDTQDTNPCGQVLSSDGSKVGLDVIEHDTDLANLTSDEMFINFFGLPPEAFKETMVSVECTEANWDSCANGAEGEVIWVDGDVVSNGGVIGSMDEPSILIVDGNATFKGTPEFYGLVFVTGNLDVTGNTSFFGAVIVNGAASESGSLDIWYNSGLLEDLSETGPAVVTAGSWIDFVAE</sequence>
<protein>
    <submittedName>
        <fullName evidence="3">PilX N-terminal domain-containing pilus assembly protein</fullName>
    </submittedName>
</protein>
<keyword evidence="1" id="KW-0472">Membrane</keyword>
<name>A0ABZ0GTN3_9GAMM</name>
<accession>A0ABZ0GTN3</accession>
<evidence type="ECO:0000313" key="3">
    <source>
        <dbReference type="EMBL" id="WOH39165.1"/>
    </source>
</evidence>
<reference evidence="3 4" key="1">
    <citation type="submission" date="2023-09" db="EMBL/GenBank/DDBJ databases">
        <authorList>
            <person name="Qi X."/>
        </authorList>
    </citation>
    <scope>NUCLEOTIDE SEQUENCE [LARGE SCALE GENOMIC DNA]</scope>
    <source>
        <strain evidence="3 4">S1-1</strain>
    </source>
</reference>
<proteinExistence type="predicted"/>
<keyword evidence="1" id="KW-1133">Transmembrane helix</keyword>
<evidence type="ECO:0000256" key="1">
    <source>
        <dbReference type="SAM" id="Phobius"/>
    </source>
</evidence>
<feature type="domain" description="Type 4 fimbrial biogenesis protein PilX N-terminal" evidence="2">
    <location>
        <begin position="18"/>
        <end position="69"/>
    </location>
</feature>
<keyword evidence="1" id="KW-0812">Transmembrane</keyword>
<dbReference type="RefSeq" id="WP_348397932.1">
    <property type="nucleotide sequence ID" value="NZ_CP136600.1"/>
</dbReference>
<dbReference type="EMBL" id="CP136600">
    <property type="protein sequence ID" value="WOH39165.1"/>
    <property type="molecule type" value="Genomic_DNA"/>
</dbReference>
<keyword evidence="4" id="KW-1185">Reference proteome</keyword>
<evidence type="ECO:0000313" key="4">
    <source>
        <dbReference type="Proteomes" id="UP001301442"/>
    </source>
</evidence>
<gene>
    <name evidence="3" type="ORF">RI844_08065</name>
</gene>
<evidence type="ECO:0000259" key="2">
    <source>
        <dbReference type="Pfam" id="PF14341"/>
    </source>
</evidence>
<dbReference type="Proteomes" id="UP001301442">
    <property type="component" value="Chromosome"/>
</dbReference>
<dbReference type="Pfam" id="PF14341">
    <property type="entry name" value="PilX_N"/>
    <property type="match status" value="1"/>
</dbReference>